<feature type="transmembrane region" description="Helical" evidence="1">
    <location>
        <begin position="21"/>
        <end position="46"/>
    </location>
</feature>
<protein>
    <submittedName>
        <fullName evidence="3">YrhK-like protein</fullName>
    </submittedName>
</protein>
<dbReference type="EMBL" id="SMAR01000002">
    <property type="protein sequence ID" value="TCT44707.1"/>
    <property type="molecule type" value="Genomic_DNA"/>
</dbReference>
<name>A0A4R3NX81_9HYPH</name>
<keyword evidence="1" id="KW-0472">Membrane</keyword>
<evidence type="ECO:0000313" key="4">
    <source>
        <dbReference type="Proteomes" id="UP000295097"/>
    </source>
</evidence>
<feature type="transmembrane region" description="Helical" evidence="1">
    <location>
        <begin position="52"/>
        <end position="70"/>
    </location>
</feature>
<feature type="domain" description="YrhK" evidence="2">
    <location>
        <begin position="21"/>
        <end position="75"/>
    </location>
</feature>
<dbReference type="OrthoDB" id="5862062at2"/>
<accession>A0A4R3NX81</accession>
<keyword evidence="1" id="KW-0812">Transmembrane</keyword>
<dbReference type="Proteomes" id="UP000295097">
    <property type="component" value="Unassembled WGS sequence"/>
</dbReference>
<comment type="caution">
    <text evidence="3">The sequence shown here is derived from an EMBL/GenBank/DDBJ whole genome shotgun (WGS) entry which is preliminary data.</text>
</comment>
<keyword evidence="1" id="KW-1133">Transmembrane helix</keyword>
<reference evidence="3 4" key="1">
    <citation type="submission" date="2019-03" db="EMBL/GenBank/DDBJ databases">
        <title>Freshwater and sediment microbial communities from various areas in North America, analyzing microbe dynamics in response to fracking.</title>
        <authorList>
            <person name="Lamendella R."/>
        </authorList>
    </citation>
    <scope>NUCLEOTIDE SEQUENCE [LARGE SCALE GENOMIC DNA]</scope>
    <source>
        <strain evidence="3 4">175.2</strain>
    </source>
</reference>
<keyword evidence="4" id="KW-1185">Reference proteome</keyword>
<dbReference type="AlphaFoldDB" id="A0A4R3NX81"/>
<dbReference type="Pfam" id="PF14145">
    <property type="entry name" value="YrhK"/>
    <property type="match status" value="1"/>
</dbReference>
<organism evidence="3 4">
    <name type="scientific">Martelella mediterranea</name>
    <dbReference type="NCBI Taxonomy" id="293089"/>
    <lineage>
        <taxon>Bacteria</taxon>
        <taxon>Pseudomonadati</taxon>
        <taxon>Pseudomonadota</taxon>
        <taxon>Alphaproteobacteria</taxon>
        <taxon>Hyphomicrobiales</taxon>
        <taxon>Aurantimonadaceae</taxon>
        <taxon>Martelella</taxon>
    </lineage>
</organism>
<evidence type="ECO:0000256" key="1">
    <source>
        <dbReference type="SAM" id="Phobius"/>
    </source>
</evidence>
<evidence type="ECO:0000259" key="2">
    <source>
        <dbReference type="Pfam" id="PF14145"/>
    </source>
</evidence>
<dbReference type="InterPro" id="IPR025424">
    <property type="entry name" value="YrhK_domain"/>
</dbReference>
<proteinExistence type="predicted"/>
<sequence length="98" mass="11529">MKIFQADTPSKSDRHARIYALYELAYTLIDLLAAVFFILGSLFFFFDSLMYAGTWLFFIGSIFFAVKPGLRFVREYHYMLIGDYQDIIGKNRWDKKSS</sequence>
<gene>
    <name evidence="3" type="ORF">EDC90_1002257</name>
</gene>
<dbReference type="RefSeq" id="WP_132308272.1">
    <property type="nucleotide sequence ID" value="NZ_SMAR01000002.1"/>
</dbReference>
<evidence type="ECO:0000313" key="3">
    <source>
        <dbReference type="EMBL" id="TCT44707.1"/>
    </source>
</evidence>